<evidence type="ECO:0000256" key="1">
    <source>
        <dbReference type="SAM" id="MobiDB-lite"/>
    </source>
</evidence>
<accession>A0AAD6UYR1</accession>
<proteinExistence type="predicted"/>
<keyword evidence="3" id="KW-1185">Reference proteome</keyword>
<feature type="region of interest" description="Disordered" evidence="1">
    <location>
        <begin position="221"/>
        <end position="263"/>
    </location>
</feature>
<evidence type="ECO:0000313" key="2">
    <source>
        <dbReference type="EMBL" id="KAJ7198130.1"/>
    </source>
</evidence>
<reference evidence="2" key="1">
    <citation type="submission" date="2023-03" db="EMBL/GenBank/DDBJ databases">
        <title>Massive genome expansion in bonnet fungi (Mycena s.s.) driven by repeated elements and novel gene families across ecological guilds.</title>
        <authorList>
            <consortium name="Lawrence Berkeley National Laboratory"/>
            <person name="Harder C.B."/>
            <person name="Miyauchi S."/>
            <person name="Viragh M."/>
            <person name="Kuo A."/>
            <person name="Thoen E."/>
            <person name="Andreopoulos B."/>
            <person name="Lu D."/>
            <person name="Skrede I."/>
            <person name="Drula E."/>
            <person name="Henrissat B."/>
            <person name="Morin E."/>
            <person name="Kohler A."/>
            <person name="Barry K."/>
            <person name="LaButti K."/>
            <person name="Morin E."/>
            <person name="Salamov A."/>
            <person name="Lipzen A."/>
            <person name="Mereny Z."/>
            <person name="Hegedus B."/>
            <person name="Baldrian P."/>
            <person name="Stursova M."/>
            <person name="Weitz H."/>
            <person name="Taylor A."/>
            <person name="Grigoriev I.V."/>
            <person name="Nagy L.G."/>
            <person name="Martin F."/>
            <person name="Kauserud H."/>
        </authorList>
    </citation>
    <scope>NUCLEOTIDE SEQUENCE</scope>
    <source>
        <strain evidence="2">9144</strain>
    </source>
</reference>
<feature type="compositionally biased region" description="Basic and acidic residues" evidence="1">
    <location>
        <begin position="492"/>
        <end position="502"/>
    </location>
</feature>
<organism evidence="2 3">
    <name type="scientific">Mycena pura</name>
    <dbReference type="NCBI Taxonomy" id="153505"/>
    <lineage>
        <taxon>Eukaryota</taxon>
        <taxon>Fungi</taxon>
        <taxon>Dikarya</taxon>
        <taxon>Basidiomycota</taxon>
        <taxon>Agaricomycotina</taxon>
        <taxon>Agaricomycetes</taxon>
        <taxon>Agaricomycetidae</taxon>
        <taxon>Agaricales</taxon>
        <taxon>Marasmiineae</taxon>
        <taxon>Mycenaceae</taxon>
        <taxon>Mycena</taxon>
    </lineage>
</organism>
<sequence>MYRRPASRSSSQRPQERRIHDQYDEPVGFDSQPRGLATGHSRSTSRTMRYDDDDYNYSPGGFSDEDYESDSRDAAQGRHRARDDYHDHQRMNTNRRPQRTLPSNSPGLEYSNDDPGYETENEQGYERQHRGRQRQYIGLGYGPPPSLFLTVKFRRETRTLSGTHLRTPSLRRQSTSRPPEMRRPSSRLNTSHAEPAESEIERMRREMEQLRMHNEYLEARLEGDGLENHPRSRSRASRAPSTAPPVRARRQKSTARTQIPEEEVVPHHFTKDERLHFQRDTTKAFRRICNILGKNWPEDYSVERRNPTTNEEYPSPLFSVDGRDVAVNHPHNKRVLALIADQIHQELLDYPPAQAPGATWDLSDCLAWTKESYRAVRKDWMKFHSEENAKRATEQQVQNRRDLRVGRKSVNLLKVVDAYAAKNNLDPQILKLIVHEEFLSDEHSEPEEGSGLTKEEWVLKLAINAHLEDTSPAALCRKHFFEVSRPEWRSDEGMKAEYDQSREGSGLGGSREPHQRVRMDRTSTYIPRKTPFNFMINQEWLADRQTDEAFSHQLEGWGNFEDPDGFGGSL</sequence>
<feature type="compositionally biased region" description="Polar residues" evidence="1">
    <location>
        <begin position="159"/>
        <end position="173"/>
    </location>
</feature>
<feature type="region of interest" description="Disordered" evidence="1">
    <location>
        <begin position="159"/>
        <end position="200"/>
    </location>
</feature>
<comment type="caution">
    <text evidence="2">The sequence shown here is derived from an EMBL/GenBank/DDBJ whole genome shotgun (WGS) entry which is preliminary data.</text>
</comment>
<feature type="compositionally biased region" description="Basic and acidic residues" evidence="1">
    <location>
        <begin position="221"/>
        <end position="230"/>
    </location>
</feature>
<protein>
    <submittedName>
        <fullName evidence="2">Uncharacterized protein</fullName>
    </submittedName>
</protein>
<dbReference type="AlphaFoldDB" id="A0AAD6UYR1"/>
<feature type="region of interest" description="Disordered" evidence="1">
    <location>
        <begin position="492"/>
        <end position="519"/>
    </location>
</feature>
<evidence type="ECO:0000313" key="3">
    <source>
        <dbReference type="Proteomes" id="UP001219525"/>
    </source>
</evidence>
<dbReference type="EMBL" id="JARJCW010000074">
    <property type="protein sequence ID" value="KAJ7198130.1"/>
    <property type="molecule type" value="Genomic_DNA"/>
</dbReference>
<feature type="compositionally biased region" description="Low complexity" evidence="1">
    <location>
        <begin position="237"/>
        <end position="246"/>
    </location>
</feature>
<name>A0AAD6UYR1_9AGAR</name>
<feature type="region of interest" description="Disordered" evidence="1">
    <location>
        <begin position="1"/>
        <end position="130"/>
    </location>
</feature>
<feature type="compositionally biased region" description="Acidic residues" evidence="1">
    <location>
        <begin position="111"/>
        <end position="123"/>
    </location>
</feature>
<gene>
    <name evidence="2" type="ORF">GGX14DRAFT_402157</name>
</gene>
<feature type="compositionally biased region" description="Basic and acidic residues" evidence="1">
    <location>
        <begin position="14"/>
        <end position="23"/>
    </location>
</feature>
<feature type="compositionally biased region" description="Basic and acidic residues" evidence="1">
    <location>
        <begin position="69"/>
        <end position="90"/>
    </location>
</feature>
<feature type="compositionally biased region" description="Polar residues" evidence="1">
    <location>
        <begin position="91"/>
        <end position="106"/>
    </location>
</feature>
<dbReference type="Proteomes" id="UP001219525">
    <property type="component" value="Unassembled WGS sequence"/>
</dbReference>